<accession>A0A318N784</accession>
<dbReference type="EMBL" id="QGLM01000018">
    <property type="protein sequence ID" value="PXY94628.1"/>
    <property type="molecule type" value="Genomic_DNA"/>
</dbReference>
<protein>
    <submittedName>
        <fullName evidence="1">Uncharacterized protein</fullName>
    </submittedName>
</protein>
<proteinExistence type="predicted"/>
<gene>
    <name evidence="1" type="ORF">DKK76_09190</name>
</gene>
<dbReference type="RefSeq" id="WP_110444008.1">
    <property type="nucleotide sequence ID" value="NZ_QGLM01000018.1"/>
</dbReference>
<evidence type="ECO:0000313" key="1">
    <source>
        <dbReference type="EMBL" id="PXY94628.1"/>
    </source>
</evidence>
<comment type="caution">
    <text evidence="1">The sequence shown here is derived from an EMBL/GenBank/DDBJ whole genome shotgun (WGS) entry which is preliminary data.</text>
</comment>
<reference evidence="1 2" key="1">
    <citation type="submission" date="2018-05" db="EMBL/GenBank/DDBJ databases">
        <title>Reference genomes for bee gut microbiota database.</title>
        <authorList>
            <person name="Ellegaard K.M."/>
        </authorList>
    </citation>
    <scope>NUCLEOTIDE SEQUENCE [LARGE SCALE GENOMIC DNA]</scope>
    <source>
        <strain evidence="1 2">ESL0167</strain>
    </source>
</reference>
<dbReference type="Proteomes" id="UP000247838">
    <property type="component" value="Unassembled WGS sequence"/>
</dbReference>
<organism evidence="1 2">
    <name type="scientific">Frischella perrara</name>
    <dbReference type="NCBI Taxonomy" id="1267021"/>
    <lineage>
        <taxon>Bacteria</taxon>
        <taxon>Pseudomonadati</taxon>
        <taxon>Pseudomonadota</taxon>
        <taxon>Gammaproteobacteria</taxon>
        <taxon>Orbales</taxon>
        <taxon>Orbaceae</taxon>
        <taxon>Frischella</taxon>
    </lineage>
</organism>
<evidence type="ECO:0000313" key="2">
    <source>
        <dbReference type="Proteomes" id="UP000247838"/>
    </source>
</evidence>
<name>A0A318N784_FRIPE</name>
<dbReference type="AlphaFoldDB" id="A0A318N784"/>
<sequence length="95" mass="10457">MNAQFMYVVDQKGNMIIGTRSGERMPHPTLIGGKDPQVLGAGIVEIRSGKIYSIHNVSGHYKSGAEALDAAKDAFGKLPEKYFSKDFQGYKSYDK</sequence>